<feature type="region of interest" description="Disordered" evidence="2">
    <location>
        <begin position="1994"/>
        <end position="2040"/>
    </location>
</feature>
<name>A0A5P2CVI7_STRVZ</name>
<dbReference type="PANTHER" id="PTHR32305">
    <property type="match status" value="1"/>
</dbReference>
<dbReference type="SMART" id="SM00306">
    <property type="entry name" value="HintN"/>
    <property type="match status" value="1"/>
</dbReference>
<dbReference type="CDD" id="cd00081">
    <property type="entry name" value="Hint"/>
    <property type="match status" value="1"/>
</dbReference>
<keyword evidence="1" id="KW-0677">Repeat</keyword>
<evidence type="ECO:0000313" key="5">
    <source>
        <dbReference type="Proteomes" id="UP000325211"/>
    </source>
</evidence>
<dbReference type="InterPro" id="IPR030934">
    <property type="entry name" value="Intein_C"/>
</dbReference>
<organism evidence="4 5">
    <name type="scientific">Streptomyces venezuelae</name>
    <dbReference type="NCBI Taxonomy" id="54571"/>
    <lineage>
        <taxon>Bacteria</taxon>
        <taxon>Bacillati</taxon>
        <taxon>Actinomycetota</taxon>
        <taxon>Actinomycetes</taxon>
        <taxon>Kitasatosporales</taxon>
        <taxon>Streptomycetaceae</taxon>
        <taxon>Streptomyces</taxon>
    </lineage>
</organism>
<dbReference type="InterPro" id="IPR050708">
    <property type="entry name" value="T6SS_VgrG/RHS"/>
</dbReference>
<protein>
    <submittedName>
        <fullName evidence="4">Rhs family-like protein</fullName>
    </submittedName>
</protein>
<feature type="region of interest" description="Disordered" evidence="2">
    <location>
        <begin position="1845"/>
        <end position="1889"/>
    </location>
</feature>
<dbReference type="NCBIfam" id="TIGR03696">
    <property type="entry name" value="Rhs_assc_core"/>
    <property type="match status" value="1"/>
</dbReference>
<dbReference type="InterPro" id="IPR056823">
    <property type="entry name" value="TEN-like_YD-shell"/>
</dbReference>
<feature type="compositionally biased region" description="Gly residues" evidence="2">
    <location>
        <begin position="1848"/>
        <end position="1870"/>
    </location>
</feature>
<dbReference type="RefSeq" id="WP_150205796.1">
    <property type="nucleotide sequence ID" value="NZ_CP029190.1"/>
</dbReference>
<dbReference type="Pfam" id="PF25023">
    <property type="entry name" value="TEN_YD-shell"/>
    <property type="match status" value="1"/>
</dbReference>
<dbReference type="Gene3D" id="2.180.10.10">
    <property type="entry name" value="RHS repeat-associated core"/>
    <property type="match status" value="2"/>
</dbReference>
<dbReference type="SUPFAM" id="SSF51294">
    <property type="entry name" value="Hedgehog/intein (Hint) domain"/>
    <property type="match status" value="1"/>
</dbReference>
<feature type="compositionally biased region" description="Low complexity" evidence="2">
    <location>
        <begin position="2011"/>
        <end position="2021"/>
    </location>
</feature>
<feature type="compositionally biased region" description="Gly residues" evidence="2">
    <location>
        <begin position="2022"/>
        <end position="2032"/>
    </location>
</feature>
<reference evidence="4 5" key="1">
    <citation type="submission" date="2018-05" db="EMBL/GenBank/DDBJ databases">
        <title>Streptomyces venezuelae.</title>
        <authorList>
            <person name="Kim W."/>
            <person name="Lee N."/>
            <person name="Cho B.-K."/>
        </authorList>
    </citation>
    <scope>NUCLEOTIDE SEQUENCE [LARGE SCALE GENOMIC DNA]</scope>
    <source>
        <strain evidence="4 5">ATCC 21782</strain>
    </source>
</reference>
<dbReference type="Gene3D" id="2.170.16.10">
    <property type="entry name" value="Hedgehog/Intein (Hint) domain"/>
    <property type="match status" value="1"/>
</dbReference>
<feature type="domain" description="Hint" evidence="3">
    <location>
        <begin position="2040"/>
        <end position="2146"/>
    </location>
</feature>
<feature type="region of interest" description="Disordered" evidence="2">
    <location>
        <begin position="835"/>
        <end position="854"/>
    </location>
</feature>
<proteinExistence type="predicted"/>
<feature type="compositionally biased region" description="Low complexity" evidence="2">
    <location>
        <begin position="1"/>
        <end position="37"/>
    </location>
</feature>
<evidence type="ECO:0000256" key="2">
    <source>
        <dbReference type="SAM" id="MobiDB-lite"/>
    </source>
</evidence>
<dbReference type="Pfam" id="PF07591">
    <property type="entry name" value="PT-HINT"/>
    <property type="match status" value="1"/>
</dbReference>
<dbReference type="Proteomes" id="UP000325211">
    <property type="component" value="Chromosome"/>
</dbReference>
<dbReference type="OrthoDB" id="291011at2"/>
<dbReference type="PROSITE" id="PS50818">
    <property type="entry name" value="INTEIN_C_TER"/>
    <property type="match status" value="1"/>
</dbReference>
<feature type="region of interest" description="Disordered" evidence="2">
    <location>
        <begin position="603"/>
        <end position="629"/>
    </location>
</feature>
<dbReference type="PANTHER" id="PTHR32305:SF17">
    <property type="entry name" value="TRNA NUCLEASE WAPA"/>
    <property type="match status" value="1"/>
</dbReference>
<evidence type="ECO:0000259" key="3">
    <source>
        <dbReference type="SMART" id="SM00306"/>
    </source>
</evidence>
<gene>
    <name evidence="4" type="ORF">DEJ50_02690</name>
</gene>
<dbReference type="InterPro" id="IPR036844">
    <property type="entry name" value="Hint_dom_sf"/>
</dbReference>
<dbReference type="EMBL" id="CP029190">
    <property type="protein sequence ID" value="QES46916.1"/>
    <property type="molecule type" value="Genomic_DNA"/>
</dbReference>
<accession>A0A5P2CVI7</accession>
<evidence type="ECO:0000256" key="1">
    <source>
        <dbReference type="ARBA" id="ARBA00022737"/>
    </source>
</evidence>
<feature type="region of interest" description="Disordered" evidence="2">
    <location>
        <begin position="1750"/>
        <end position="1775"/>
    </location>
</feature>
<feature type="region of interest" description="Disordered" evidence="2">
    <location>
        <begin position="1"/>
        <end position="55"/>
    </location>
</feature>
<dbReference type="InterPro" id="IPR022385">
    <property type="entry name" value="Rhs_assc_core"/>
</dbReference>
<evidence type="ECO:0000313" key="4">
    <source>
        <dbReference type="EMBL" id="QES46916.1"/>
    </source>
</evidence>
<sequence length="2310" mass="247863">MELPGAATPAAPAKGPKSSALTAPAAGPAAGAKAKAGSLPVNLSRGTGADLSRAAGPARAPMAAAAPAADAPLTAKVELKDRKAAKKAGVGNGLLLSVQRTDRAAGTAPVTVELDYKAFRNAYGGSWGSRLRFTALPACSLTTPEKPECRQSTPVVTTNDAATGTLKATVPAAPAAAPTAAAAFAAPQPVVLAAEAGQQGPSGDFKATSLQATGSWTGGGSSGDFNWSYPMEVPASLGGPSPALGLTYSSASVDGRTSASAQQPSWVGDGWDLGASSNFVERAFVPCASDRKEGSGHNNPKNPTGDLCEGPPMLTMSLNGSSTQLVLDGGDKKKNKWRPASDDGSKVDFYSVPVDAAKPDGEKKDYWRITTPQGIKYYFGINRLGGWAEGKEETNSVWRVPVYGNHPGETCHQAAYADSVCDQTWRWNLDAVVDARGNAMTYWYEKETNHYGSNVTELGKSTARKYDRGGWLQRIDYGQRAGEYFTPGAARITFDVAERCLKDQTFDCAESKLTAEASEAVTKKWPDVPADQLCEAGKECKNRFSPTFFTRKRLTAVNTHVLVAGAFKAVDTWTLSQDFKPTGDGAVEGDYPLWLNQIQRTGKNGATDPLPPVTFTGEQLPNRVDNDTDGSPPFLRWRVAVITAESGAKTSVTYAAPECSSKEPKKLPAKPEANTLRCYPVIKEIPDPTDPTGLKKLYSTDWFHKHRVDSIREGDNTKGTSPAKRTVYDYVGTPAWGYDDETENVSDRVRTWSKYRGYERVRTLVGTAPEKRSLVETLYFRGRHGDKDPASPDGKRSVDVIDSEGGKIPDAEQFAGLVRETLYYDGETGALNSTTLTTPMVKGPTATRTREGAAPLEARVRGTASVSSRTMLSDNRGQRRTAVEHEYDDMGLVTRTTDRGDTQKTGDESCTLYEYHVDTAKHLYVQKRVETLTKACDATDISRPADVAGDTLVSFDANGNVTKAESLSGYADGKPAYQLTGTMAFDAYGRPTSATDIYGKTVKTAYTPATGGIPTKITTTNPLGHTSSIEMEPGRSLPLAQVDANGRRQVMAYDGLGRMTKAWSPDRDPATTIPDAQFEYTVAPDAPVVITTKRLLESGKYRVTYDIYDAMMRLRQNQEQALDGARVITDTFYDSRGQIWKENGAYHAAGAPEPHLFQADDNGVPSSTVTEYDGLGRPVATIARAKATETWRTTRSYGGDYVAVDPPAGQTPTLAVTDAQGRKTELRQYKGASPSGAYDKIRYQYERRGMLESVTDQIGNVWSYKYDIRGRVYESTDPDKGTVTTAYDDGNRVLSVTDGRKPAKTIAFAYDDLGRIKATHETSLTGPKLTERTYDSLPGALGMPVASTRFENGNAYTQEVTGYDKEYRPLGSKVTIPASEGKLAGSYLYSNTYTETVGLPATSSHPAVAGLPSERVTTGYHGLDGITTMSISGKQFVTDTDYTPLGDLLRTKVGVLGKQLISTYSFDEQTRRNKSVIHDQQSGTGFNRIGEISTQYDASGNILRVTDAQGADPTPVTTDTQCYQYDHLQRMSDAWTATDNCAAKPGATTKPKVGGPDPYWHAYTFDAAGNRLSETKHDPAGDDAKKVERKYSYAVGLPTANRLEKVDTTGPEGARTESYGYDDVGNTNKRVIQGSTQTLLWDTEGHLDKVTEGTKVTEFLYDAGGNRLIRRDPTGTTLYLPGTEVRADKAGNIVKGTRYYTHPAGPVMVKTVEGGKTTTSYLLSDRNGTATTSVDGTTQAVTRRKFTPFGEERGAKPSMWPNEQGYIGGTKDDSTGLTHIGAREYDPAIGRFISVDPEMNIAVSETMNPYAYGLNSPVTFSDPTGRAVCSEQYLGGPCVPIKLPSAGGNNGGDTGDSGGGGDTGSSGGSGSTTPAPTKPKPSVSAADVEKAKRIAAQKRMDVILQIAKEVAKEVSGWNDIKDCLAGSKMACGMIAVDAALSWGGKAVKLGKALVKAWKMYDKWQGAVAWATKTMKRADDDAAAMARYTEELADHQKQAQAAKDAAAKADEAATTAAQKADSGGSGPSGGGETSSGATCRVNSFTPDTKVVMADGSAKAIKDLKPGDKVKATDPESGKTENKEVAATIIGKGSKNLVEVTIDADGAQGTAKPATITATDGHPFWAPELRRWIKATDLNPGTWLETGAGTRTQVTAVKRWTAQATVHNLTVADIHTYYVIAESTPVLVHNCGESKLKEGEQYIYRVVKGRELDRIKKTRSYEHFPEVGAESKYFSTTPESAAQYAKAAFGEKPEGVYTLTRAVIRSDQIPDHAWIENLSDGGKGMTDTFVLWGDELNAAGRVRIMPSMPVPW</sequence>
<dbReference type="InterPro" id="IPR003587">
    <property type="entry name" value="Hint_dom_N"/>
</dbReference>